<organism evidence="3 4">
    <name type="scientific">Pseudonocardia saturnea</name>
    <dbReference type="NCBI Taxonomy" id="33909"/>
    <lineage>
        <taxon>Bacteria</taxon>
        <taxon>Bacillati</taxon>
        <taxon>Actinomycetota</taxon>
        <taxon>Actinomycetes</taxon>
        <taxon>Pseudonocardiales</taxon>
        <taxon>Pseudonocardiaceae</taxon>
        <taxon>Pseudonocardia</taxon>
    </lineage>
</organism>
<dbReference type="RefSeq" id="WP_085916368.1">
    <property type="nucleotide sequence ID" value="NZ_BJNH01000033.1"/>
</dbReference>
<keyword evidence="4" id="KW-1185">Reference proteome</keyword>
<accession>A0ABQ0RZL8</accession>
<evidence type="ECO:0000259" key="2">
    <source>
        <dbReference type="Pfam" id="PF12728"/>
    </source>
</evidence>
<dbReference type="Pfam" id="PF12728">
    <property type="entry name" value="HTH_17"/>
    <property type="match status" value="1"/>
</dbReference>
<dbReference type="InterPro" id="IPR041657">
    <property type="entry name" value="HTH_17"/>
</dbReference>
<reference evidence="3 4" key="1">
    <citation type="submission" date="2019-06" db="EMBL/GenBank/DDBJ databases">
        <title>Whole genome shotgun sequence of Pseudonocardia saturnea NBRC 14499.</title>
        <authorList>
            <person name="Hosoyama A."/>
            <person name="Uohara A."/>
            <person name="Ohji S."/>
            <person name="Ichikawa N."/>
        </authorList>
    </citation>
    <scope>NUCLEOTIDE SEQUENCE [LARGE SCALE GENOMIC DNA]</scope>
    <source>
        <strain evidence="3 4">NBRC 14499</strain>
    </source>
</reference>
<proteinExistence type="predicted"/>
<keyword evidence="3" id="KW-0238">DNA-binding</keyword>
<feature type="compositionally biased region" description="Basic and acidic residues" evidence="1">
    <location>
        <begin position="1"/>
        <end position="13"/>
    </location>
</feature>
<sequence>MRDSESSRSDNSVRETVPPSDENVGVLPLHTPADAARILAIRESWLRRAAGERRIPATYIGRHLRFSRADIAAIAADGARPAQLVPRRCPTESTTRPPRRMESCNSPDRRTGRNRPPKRS</sequence>
<dbReference type="Proteomes" id="UP000320693">
    <property type="component" value="Unassembled WGS sequence"/>
</dbReference>
<evidence type="ECO:0000256" key="1">
    <source>
        <dbReference type="SAM" id="MobiDB-lite"/>
    </source>
</evidence>
<gene>
    <name evidence="3" type="ORF">PSA01_31460</name>
</gene>
<feature type="region of interest" description="Disordered" evidence="1">
    <location>
        <begin position="79"/>
        <end position="120"/>
    </location>
</feature>
<feature type="compositionally biased region" description="Basic and acidic residues" evidence="1">
    <location>
        <begin position="99"/>
        <end position="111"/>
    </location>
</feature>
<comment type="caution">
    <text evidence="3">The sequence shown here is derived from an EMBL/GenBank/DDBJ whole genome shotgun (WGS) entry which is preliminary data.</text>
</comment>
<protein>
    <submittedName>
        <fullName evidence="3">DNA-binding protein</fullName>
    </submittedName>
</protein>
<dbReference type="GO" id="GO:0003677">
    <property type="term" value="F:DNA binding"/>
    <property type="evidence" value="ECO:0007669"/>
    <property type="project" value="UniProtKB-KW"/>
</dbReference>
<feature type="domain" description="Helix-turn-helix" evidence="2">
    <location>
        <begin position="31"/>
        <end position="73"/>
    </location>
</feature>
<evidence type="ECO:0000313" key="4">
    <source>
        <dbReference type="Proteomes" id="UP000320693"/>
    </source>
</evidence>
<evidence type="ECO:0000313" key="3">
    <source>
        <dbReference type="EMBL" id="GEC26117.1"/>
    </source>
</evidence>
<dbReference type="EMBL" id="BJNH01000033">
    <property type="protein sequence ID" value="GEC26117.1"/>
    <property type="molecule type" value="Genomic_DNA"/>
</dbReference>
<name>A0ABQ0RZL8_9PSEU</name>
<feature type="region of interest" description="Disordered" evidence="1">
    <location>
        <begin position="1"/>
        <end position="27"/>
    </location>
</feature>